<name>A0A918WHF4_9BACT</name>
<reference evidence="2" key="2">
    <citation type="submission" date="2020-09" db="EMBL/GenBank/DDBJ databases">
        <authorList>
            <person name="Sun Q."/>
            <person name="Kim S."/>
        </authorList>
    </citation>
    <scope>NUCLEOTIDE SEQUENCE</scope>
    <source>
        <strain evidence="2">KCTC 12988</strain>
    </source>
</reference>
<comment type="caution">
    <text evidence="2">The sequence shown here is derived from an EMBL/GenBank/DDBJ whole genome shotgun (WGS) entry which is preliminary data.</text>
</comment>
<dbReference type="SUPFAM" id="SSF88723">
    <property type="entry name" value="PIN domain-like"/>
    <property type="match status" value="1"/>
</dbReference>
<gene>
    <name evidence="2" type="ORF">GCM10007100_10260</name>
</gene>
<protein>
    <recommendedName>
        <fullName evidence="1">PIN domain-containing protein</fullName>
    </recommendedName>
</protein>
<organism evidence="2 3">
    <name type="scientific">Roseibacillus persicicus</name>
    <dbReference type="NCBI Taxonomy" id="454148"/>
    <lineage>
        <taxon>Bacteria</taxon>
        <taxon>Pseudomonadati</taxon>
        <taxon>Verrucomicrobiota</taxon>
        <taxon>Verrucomicrobiia</taxon>
        <taxon>Verrucomicrobiales</taxon>
        <taxon>Verrucomicrobiaceae</taxon>
        <taxon>Roseibacillus</taxon>
    </lineage>
</organism>
<evidence type="ECO:0000313" key="2">
    <source>
        <dbReference type="EMBL" id="GHC46572.1"/>
    </source>
</evidence>
<dbReference type="CDD" id="cd09874">
    <property type="entry name" value="PIN_MT3492-like"/>
    <property type="match status" value="1"/>
</dbReference>
<dbReference type="InterPro" id="IPR002716">
    <property type="entry name" value="PIN_dom"/>
</dbReference>
<evidence type="ECO:0000259" key="1">
    <source>
        <dbReference type="Pfam" id="PF01850"/>
    </source>
</evidence>
<reference evidence="2" key="1">
    <citation type="journal article" date="2014" name="Int. J. Syst. Evol. Microbiol.">
        <title>Complete genome sequence of Corynebacterium casei LMG S-19264T (=DSM 44701T), isolated from a smear-ripened cheese.</title>
        <authorList>
            <consortium name="US DOE Joint Genome Institute (JGI-PGF)"/>
            <person name="Walter F."/>
            <person name="Albersmeier A."/>
            <person name="Kalinowski J."/>
            <person name="Ruckert C."/>
        </authorList>
    </citation>
    <scope>NUCLEOTIDE SEQUENCE</scope>
    <source>
        <strain evidence="2">KCTC 12988</strain>
    </source>
</reference>
<feature type="domain" description="PIN" evidence="1">
    <location>
        <begin position="4"/>
        <end position="141"/>
    </location>
</feature>
<dbReference type="RefSeq" id="WP_189567958.1">
    <property type="nucleotide sequence ID" value="NZ_BMXI01000003.1"/>
</dbReference>
<accession>A0A918WHF4</accession>
<evidence type="ECO:0000313" key="3">
    <source>
        <dbReference type="Proteomes" id="UP000644507"/>
    </source>
</evidence>
<proteinExistence type="predicted"/>
<sequence length="151" mass="16799">MKCYPDTSFLCAVYREQVHSKQADAWMAQNTEPISIAGLLALEFRQSVRLQGWIHERNPSQGFSMFETDAMLRDFQSDLASGLWKMVSPDWAAIHYIAETISSKHTAVSGNRLADILHLATAIHLGAETFLSFDKRQQALAVAEGMALGVN</sequence>
<dbReference type="Pfam" id="PF01850">
    <property type="entry name" value="PIN"/>
    <property type="match status" value="1"/>
</dbReference>
<dbReference type="AlphaFoldDB" id="A0A918WHF4"/>
<dbReference type="InterPro" id="IPR029060">
    <property type="entry name" value="PIN-like_dom_sf"/>
</dbReference>
<dbReference type="Gene3D" id="3.40.50.1010">
    <property type="entry name" value="5'-nuclease"/>
    <property type="match status" value="1"/>
</dbReference>
<keyword evidence="3" id="KW-1185">Reference proteome</keyword>
<dbReference type="Proteomes" id="UP000644507">
    <property type="component" value="Unassembled WGS sequence"/>
</dbReference>
<dbReference type="EMBL" id="BMXI01000003">
    <property type="protein sequence ID" value="GHC46572.1"/>
    <property type="molecule type" value="Genomic_DNA"/>
</dbReference>